<evidence type="ECO:0000256" key="1">
    <source>
        <dbReference type="SAM" id="Phobius"/>
    </source>
</evidence>
<evidence type="ECO:0008006" key="4">
    <source>
        <dbReference type="Google" id="ProtNLM"/>
    </source>
</evidence>
<organism evidence="2 3">
    <name type="scientific">Candidatus Lokiarchaeum ossiferum</name>
    <dbReference type="NCBI Taxonomy" id="2951803"/>
    <lineage>
        <taxon>Archaea</taxon>
        <taxon>Promethearchaeati</taxon>
        <taxon>Promethearchaeota</taxon>
        <taxon>Promethearchaeia</taxon>
        <taxon>Promethearchaeales</taxon>
        <taxon>Promethearchaeaceae</taxon>
        <taxon>Candidatus Lokiarchaeum</taxon>
    </lineage>
</organism>
<evidence type="ECO:0000313" key="3">
    <source>
        <dbReference type="Proteomes" id="UP001208689"/>
    </source>
</evidence>
<feature type="transmembrane region" description="Helical" evidence="1">
    <location>
        <begin position="271"/>
        <end position="290"/>
    </location>
</feature>
<sequence length="401" mass="46607">MLYLMGLSWKKRTFLVVLVYSCYLFALILSPISQRLENKINFREAYFFDGDQYVEFEIFNYTSQDILHLRLDGSKINTTHTQVTITLDSNVIGTFWMSPEGWVYQNNTKMENIYSPWWVYVPNVVVFAGVSEGDLYEVMDPTGFFGNSSTLYQYEVIDKFVFYPVLAQHRNLSGAQASFEATLYDSSTHQKHGSFIFDTTSGALEQADVIIDGHWCQILLTDTSYEISRNRYVLVIFNVLIGLFVGLIIWVKKNKEQKSNQKAPGWIEPKWSSEFLYLFFLGVVCTTLDIVDTWFYHGVGFLFSILLDFGYIILLALACKKWHYGYKWILPALFEFIYARPLRGRMFIPYIGTTLAWFAIIWASGVVYQKYAVIKSMNKDVGDLGFDNELNKWEHPMEKII</sequence>
<dbReference type="Proteomes" id="UP001208689">
    <property type="component" value="Chromosome"/>
</dbReference>
<protein>
    <recommendedName>
        <fullName evidence="4">Transmembrane protein</fullName>
    </recommendedName>
</protein>
<reference evidence="2" key="1">
    <citation type="submission" date="2022-09" db="EMBL/GenBank/DDBJ databases">
        <title>Actin cytoskeleton and complex cell architecture in an #Asgard archaeon.</title>
        <authorList>
            <person name="Ponce Toledo R.I."/>
            <person name="Schleper C."/>
            <person name="Rodrigues Oliveira T."/>
            <person name="Wollweber F."/>
            <person name="Xu J."/>
            <person name="Rittmann S."/>
            <person name="Klingl A."/>
            <person name="Pilhofer M."/>
        </authorList>
    </citation>
    <scope>NUCLEOTIDE SEQUENCE</scope>
    <source>
        <strain evidence="2">B-35</strain>
    </source>
</reference>
<gene>
    <name evidence="2" type="ORF">NEF87_001144</name>
</gene>
<evidence type="ECO:0000313" key="2">
    <source>
        <dbReference type="EMBL" id="UYP44859.1"/>
    </source>
</evidence>
<keyword evidence="1" id="KW-0812">Transmembrane</keyword>
<proteinExistence type="predicted"/>
<keyword evidence="1" id="KW-0472">Membrane</keyword>
<name>A0ABY6HMX4_9ARCH</name>
<feature type="transmembrane region" description="Helical" evidence="1">
    <location>
        <begin position="12"/>
        <end position="32"/>
    </location>
</feature>
<feature type="transmembrane region" description="Helical" evidence="1">
    <location>
        <begin position="232"/>
        <end position="251"/>
    </location>
</feature>
<feature type="transmembrane region" description="Helical" evidence="1">
    <location>
        <begin position="347"/>
        <end position="368"/>
    </location>
</feature>
<dbReference type="EMBL" id="CP104013">
    <property type="protein sequence ID" value="UYP44859.1"/>
    <property type="molecule type" value="Genomic_DNA"/>
</dbReference>
<feature type="transmembrane region" description="Helical" evidence="1">
    <location>
        <begin position="296"/>
        <end position="317"/>
    </location>
</feature>
<keyword evidence="3" id="KW-1185">Reference proteome</keyword>
<keyword evidence="1" id="KW-1133">Transmembrane helix</keyword>
<accession>A0ABY6HMX4</accession>